<name>A0A3A4A5U1_9ACTN</name>
<dbReference type="InterPro" id="IPR002716">
    <property type="entry name" value="PIN_dom"/>
</dbReference>
<dbReference type="Pfam" id="PF13638">
    <property type="entry name" value="PIN_4"/>
    <property type="match status" value="1"/>
</dbReference>
<evidence type="ECO:0000256" key="4">
    <source>
        <dbReference type="ARBA" id="ARBA00022842"/>
    </source>
</evidence>
<dbReference type="AlphaFoldDB" id="A0A3A4A5U1"/>
<dbReference type="GO" id="GO:0004518">
    <property type="term" value="F:nuclease activity"/>
    <property type="evidence" value="ECO:0007669"/>
    <property type="project" value="UniProtKB-KW"/>
</dbReference>
<keyword evidence="3" id="KW-0378">Hydrolase</keyword>
<dbReference type="CDD" id="cd09883">
    <property type="entry name" value="PIN_VapC_PhoHL-ATPase"/>
    <property type="match status" value="1"/>
</dbReference>
<evidence type="ECO:0000259" key="6">
    <source>
        <dbReference type="Pfam" id="PF13638"/>
    </source>
</evidence>
<feature type="region of interest" description="Disordered" evidence="5">
    <location>
        <begin position="236"/>
        <end position="283"/>
    </location>
</feature>
<feature type="compositionally biased region" description="Gly residues" evidence="5">
    <location>
        <begin position="474"/>
        <end position="492"/>
    </location>
</feature>
<evidence type="ECO:0000256" key="5">
    <source>
        <dbReference type="SAM" id="MobiDB-lite"/>
    </source>
</evidence>
<evidence type="ECO:0000256" key="3">
    <source>
        <dbReference type="ARBA" id="ARBA00022801"/>
    </source>
</evidence>
<sequence length="547" mass="56503">MAAASAPIAPMAPIAPIASVTLDADPDDRAPDQRTPGPVAADHRGAPHPARRCLVLDTSALLADPHAFTRMGDAEVVIPLTVIDELDRTHKHREDALGARARSVLRAIDHYRAEQPGRRPARQGFALPGGGVLRLEPPARHATSWARYGLSADLPGHRVLGTALALARTGRDVELITCDVGMRITADALGLATRDRRPATSAAPPGWHTVDGLSPGFVATLHRATDPVDPLRALGGGRAGHRQALTRPARSAVPGPARSVGPGIGPGPHTRPARSPRRGRELDTLSGHAEQAVPGADPGQVDSDRDLVAGFPGRVVAVDGTGGGGPVPAPAGQGPAGDDAHARLDSGALSHRMGEAHLDRGARRDGGALPRRDGELQDPPGGCHRQRERAGDRVTGGGQRGRGDRVPVPGDEPGHRRRARAGDPAGGPSGGVVGDQDPQEGAARGPHRQGRPGFDDGARGQGPTIGAQHLNAGRAGGRAGPAGGRGGIGEASGGQERGRGARQQTRFAHGGYREHGPPIGRPWPAARGRVRPRGRPCGRKPQARAWG</sequence>
<proteinExistence type="predicted"/>
<evidence type="ECO:0000256" key="1">
    <source>
        <dbReference type="ARBA" id="ARBA00022722"/>
    </source>
</evidence>
<feature type="compositionally biased region" description="Gly residues" evidence="5">
    <location>
        <begin position="424"/>
        <end position="433"/>
    </location>
</feature>
<comment type="caution">
    <text evidence="7">The sequence shown here is derived from an EMBL/GenBank/DDBJ whole genome shotgun (WGS) entry which is preliminary data.</text>
</comment>
<dbReference type="GO" id="GO:0016787">
    <property type="term" value="F:hydrolase activity"/>
    <property type="evidence" value="ECO:0007669"/>
    <property type="project" value="UniProtKB-KW"/>
</dbReference>
<evidence type="ECO:0000256" key="2">
    <source>
        <dbReference type="ARBA" id="ARBA00022723"/>
    </source>
</evidence>
<keyword evidence="8" id="KW-1185">Reference proteome</keyword>
<dbReference type="InterPro" id="IPR029060">
    <property type="entry name" value="PIN-like_dom_sf"/>
</dbReference>
<reference evidence="7 8" key="1">
    <citation type="submission" date="2018-09" db="EMBL/GenBank/DDBJ databases">
        <title>YIM 75507 draft genome.</title>
        <authorList>
            <person name="Tang S."/>
            <person name="Feng Y."/>
        </authorList>
    </citation>
    <scope>NUCLEOTIDE SEQUENCE [LARGE SCALE GENOMIC DNA]</scope>
    <source>
        <strain evidence="7 8">YIM 75507</strain>
    </source>
</reference>
<dbReference type="OrthoDB" id="5145858at2"/>
<dbReference type="EMBL" id="QZEY01000017">
    <property type="protein sequence ID" value="RJL23925.1"/>
    <property type="molecule type" value="Genomic_DNA"/>
</dbReference>
<dbReference type="SUPFAM" id="SSF88723">
    <property type="entry name" value="PIN domain-like"/>
    <property type="match status" value="1"/>
</dbReference>
<feature type="region of interest" description="Disordered" evidence="5">
    <location>
        <begin position="317"/>
        <end position="547"/>
    </location>
</feature>
<feature type="compositionally biased region" description="Basic and acidic residues" evidence="5">
    <location>
        <begin position="352"/>
        <end position="375"/>
    </location>
</feature>
<dbReference type="Gene3D" id="3.40.50.1010">
    <property type="entry name" value="5'-nuclease"/>
    <property type="match status" value="1"/>
</dbReference>
<keyword evidence="2" id="KW-0479">Metal-binding</keyword>
<evidence type="ECO:0000313" key="8">
    <source>
        <dbReference type="Proteomes" id="UP000265768"/>
    </source>
</evidence>
<dbReference type="Proteomes" id="UP000265768">
    <property type="component" value="Unassembled WGS sequence"/>
</dbReference>
<feature type="domain" description="PIN" evidence="6">
    <location>
        <begin position="54"/>
        <end position="195"/>
    </location>
</feature>
<organism evidence="7 8">
    <name type="scientific">Bailinhaonella thermotolerans</name>
    <dbReference type="NCBI Taxonomy" id="1070861"/>
    <lineage>
        <taxon>Bacteria</taxon>
        <taxon>Bacillati</taxon>
        <taxon>Actinomycetota</taxon>
        <taxon>Actinomycetes</taxon>
        <taxon>Streptosporangiales</taxon>
        <taxon>Streptosporangiaceae</taxon>
        <taxon>Bailinhaonella</taxon>
    </lineage>
</organism>
<feature type="region of interest" description="Disordered" evidence="5">
    <location>
        <begin position="22"/>
        <end position="46"/>
    </location>
</feature>
<keyword evidence="4" id="KW-0460">Magnesium</keyword>
<feature type="compositionally biased region" description="Basic residues" evidence="5">
    <location>
        <begin position="528"/>
        <end position="547"/>
    </location>
</feature>
<dbReference type="GO" id="GO:0046872">
    <property type="term" value="F:metal ion binding"/>
    <property type="evidence" value="ECO:0007669"/>
    <property type="project" value="UniProtKB-KW"/>
</dbReference>
<accession>A0A3A4A5U1</accession>
<protein>
    <recommendedName>
        <fullName evidence="6">PIN domain-containing protein</fullName>
    </recommendedName>
</protein>
<evidence type="ECO:0000313" key="7">
    <source>
        <dbReference type="EMBL" id="RJL23925.1"/>
    </source>
</evidence>
<gene>
    <name evidence="7" type="ORF">D5H75_31295</name>
</gene>
<keyword evidence="1" id="KW-0540">Nuclease</keyword>